<name>A0A978V2N0_ZIZJJ</name>
<keyword evidence="6" id="KW-0472">Membrane</keyword>
<evidence type="ECO:0000313" key="8">
    <source>
        <dbReference type="EMBL" id="KAH7521613.1"/>
    </source>
</evidence>
<proteinExistence type="inferred from homology"/>
<dbReference type="GO" id="GO:0000139">
    <property type="term" value="C:Golgi membrane"/>
    <property type="evidence" value="ECO:0007669"/>
    <property type="project" value="UniProtKB-SubCell"/>
</dbReference>
<evidence type="ECO:0000259" key="7">
    <source>
        <dbReference type="Pfam" id="PF03016"/>
    </source>
</evidence>
<reference evidence="8" key="1">
    <citation type="journal article" date="2021" name="Front. Plant Sci.">
        <title>Chromosome-Scale Genome Assembly for Chinese Sour Jujube and Insights Into Its Genome Evolution and Domestication Signature.</title>
        <authorList>
            <person name="Shen L.-Y."/>
            <person name="Luo H."/>
            <person name="Wang X.-L."/>
            <person name="Wang X.-M."/>
            <person name="Qiu X.-J."/>
            <person name="Liu H."/>
            <person name="Zhou S.-S."/>
            <person name="Jia K.-H."/>
            <person name="Nie S."/>
            <person name="Bao Y.-T."/>
            <person name="Zhang R.-G."/>
            <person name="Yun Q.-Z."/>
            <person name="Chai Y.-H."/>
            <person name="Lu J.-Y."/>
            <person name="Li Y."/>
            <person name="Zhao S.-W."/>
            <person name="Mao J.-F."/>
            <person name="Jia S.-G."/>
            <person name="Mao Y.-M."/>
        </authorList>
    </citation>
    <scope>NUCLEOTIDE SEQUENCE</scope>
    <source>
        <strain evidence="8">AT0</strain>
        <tissue evidence="8">Leaf</tissue>
    </source>
</reference>
<dbReference type="Proteomes" id="UP000813462">
    <property type="component" value="Unassembled WGS sequence"/>
</dbReference>
<protein>
    <recommendedName>
        <fullName evidence="7">Exostosin GT47 domain-containing protein</fullName>
    </recommendedName>
</protein>
<keyword evidence="6" id="KW-1133">Transmembrane helix</keyword>
<evidence type="ECO:0000313" key="9">
    <source>
        <dbReference type="Proteomes" id="UP000813462"/>
    </source>
</evidence>
<sequence>MEKPIMGKCSNEFWLASFVSFVLCFVLLCFDYTTLLGSADERVTFKVNQQENPLGIMKNKTNLGTQYHSFKDSVCSGRYIYIHDLPSRFNQDLLKNCKSLTRGTHSSMCPYLVNLGFGPEIDNSEGVLSNKSWFSTNQFMMEVIFHNKVMQYKCLTKNSTLASAIFVPFYAGLDASLYLWNPNITVRDSSGKDLLRWVSKQPEWKRMWGRDHFLVAGRISWDFRRKTDNVSDWGSKFRFLPESMNMTMLSVESSSWKNDFAIPYPTYFHPSNHIEVLQWQTRMRNQNRPYLFTFAGAPRPELEKSIRGKIIEQCQASRVCKFIDCSSGGKNCDNPVNVMREFQSSVYCLQPSGDSYTRRSIFDSILSGCIPVFFHPGSAYSQYIWHFPKNHTKYSVFIPVKDVKGMPESIEKILLGISKDEEVGMREEVIRLIPKIVYSNPKAKSESFEDAFDIAVKRILYRVEDVRRVIREGGDPSLGFADGDDYKYTFPQKIG</sequence>
<dbReference type="PANTHER" id="PTHR11062">
    <property type="entry name" value="EXOSTOSIN HEPARAN SULFATE GLYCOSYLTRANSFERASE -RELATED"/>
    <property type="match status" value="1"/>
</dbReference>
<keyword evidence="3" id="KW-0328">Glycosyltransferase</keyword>
<comment type="caution">
    <text evidence="8">The sequence shown here is derived from an EMBL/GenBank/DDBJ whole genome shotgun (WGS) entry which is preliminary data.</text>
</comment>
<organism evidence="8 9">
    <name type="scientific">Ziziphus jujuba var. spinosa</name>
    <dbReference type="NCBI Taxonomy" id="714518"/>
    <lineage>
        <taxon>Eukaryota</taxon>
        <taxon>Viridiplantae</taxon>
        <taxon>Streptophyta</taxon>
        <taxon>Embryophyta</taxon>
        <taxon>Tracheophyta</taxon>
        <taxon>Spermatophyta</taxon>
        <taxon>Magnoliopsida</taxon>
        <taxon>eudicotyledons</taxon>
        <taxon>Gunneridae</taxon>
        <taxon>Pentapetalae</taxon>
        <taxon>rosids</taxon>
        <taxon>fabids</taxon>
        <taxon>Rosales</taxon>
        <taxon>Rhamnaceae</taxon>
        <taxon>Paliureae</taxon>
        <taxon>Ziziphus</taxon>
    </lineage>
</organism>
<keyword evidence="6" id="KW-0812">Transmembrane</keyword>
<dbReference type="InterPro" id="IPR040911">
    <property type="entry name" value="Exostosin_GT47"/>
</dbReference>
<keyword evidence="5" id="KW-0333">Golgi apparatus</keyword>
<evidence type="ECO:0000256" key="3">
    <source>
        <dbReference type="ARBA" id="ARBA00022676"/>
    </source>
</evidence>
<dbReference type="GO" id="GO:0016757">
    <property type="term" value="F:glycosyltransferase activity"/>
    <property type="evidence" value="ECO:0007669"/>
    <property type="project" value="UniProtKB-KW"/>
</dbReference>
<keyword evidence="4" id="KW-0735">Signal-anchor</keyword>
<keyword evidence="3" id="KW-0808">Transferase</keyword>
<evidence type="ECO:0000256" key="4">
    <source>
        <dbReference type="ARBA" id="ARBA00022968"/>
    </source>
</evidence>
<gene>
    <name evidence="8" type="ORF">FEM48_Zijuj07G0051700</name>
</gene>
<dbReference type="Pfam" id="PF03016">
    <property type="entry name" value="Exostosin_GT47"/>
    <property type="match status" value="1"/>
</dbReference>
<evidence type="ECO:0000256" key="1">
    <source>
        <dbReference type="ARBA" id="ARBA00004323"/>
    </source>
</evidence>
<comment type="subcellular location">
    <subcellularLocation>
        <location evidence="1">Golgi apparatus membrane</location>
        <topology evidence="1">Single-pass type II membrane protein</topology>
    </subcellularLocation>
</comment>
<evidence type="ECO:0000256" key="6">
    <source>
        <dbReference type="SAM" id="Phobius"/>
    </source>
</evidence>
<accession>A0A978V2N0</accession>
<comment type="similarity">
    <text evidence="2">Belongs to the glycosyltransferase 47 family.</text>
</comment>
<evidence type="ECO:0000256" key="5">
    <source>
        <dbReference type="ARBA" id="ARBA00023034"/>
    </source>
</evidence>
<evidence type="ECO:0000256" key="2">
    <source>
        <dbReference type="ARBA" id="ARBA00010271"/>
    </source>
</evidence>
<dbReference type="AlphaFoldDB" id="A0A978V2N0"/>
<dbReference type="OrthoDB" id="1924787at2759"/>
<dbReference type="PANTHER" id="PTHR11062:SF241">
    <property type="entry name" value="XYLOGLUCAN GALACTOSYLTRANSFERASE GT14-RELATED"/>
    <property type="match status" value="1"/>
</dbReference>
<dbReference type="InterPro" id="IPR004263">
    <property type="entry name" value="Exostosin"/>
</dbReference>
<dbReference type="EMBL" id="JAEACU010000007">
    <property type="protein sequence ID" value="KAH7521613.1"/>
    <property type="molecule type" value="Genomic_DNA"/>
</dbReference>
<feature type="domain" description="Exostosin GT47" evidence="7">
    <location>
        <begin position="75"/>
        <end position="410"/>
    </location>
</feature>
<feature type="transmembrane region" description="Helical" evidence="6">
    <location>
        <begin position="12"/>
        <end position="33"/>
    </location>
</feature>